<feature type="domain" description="Chromo" evidence="4">
    <location>
        <begin position="23"/>
        <end position="82"/>
    </location>
</feature>
<evidence type="ECO:0000313" key="5">
    <source>
        <dbReference type="EMBL" id="KEQ74847.1"/>
    </source>
</evidence>
<feature type="region of interest" description="Disordered" evidence="3">
    <location>
        <begin position="1156"/>
        <end position="1176"/>
    </location>
</feature>
<feature type="compositionally biased region" description="Polar residues" evidence="3">
    <location>
        <begin position="355"/>
        <end position="367"/>
    </location>
</feature>
<dbReference type="PROSITE" id="PS50013">
    <property type="entry name" value="CHROMO_2"/>
    <property type="match status" value="1"/>
</dbReference>
<feature type="compositionally biased region" description="Basic residues" evidence="3">
    <location>
        <begin position="276"/>
        <end position="286"/>
    </location>
</feature>
<evidence type="ECO:0000259" key="4">
    <source>
        <dbReference type="PROSITE" id="PS50013"/>
    </source>
</evidence>
<protein>
    <recommendedName>
        <fullName evidence="4">Chromo domain-containing protein</fullName>
    </recommendedName>
</protein>
<dbReference type="EMBL" id="KL584706">
    <property type="protein sequence ID" value="KEQ74847.1"/>
    <property type="molecule type" value="Genomic_DNA"/>
</dbReference>
<organism evidence="5 6">
    <name type="scientific">Aureobasidium namibiae CBS 147.97</name>
    <dbReference type="NCBI Taxonomy" id="1043004"/>
    <lineage>
        <taxon>Eukaryota</taxon>
        <taxon>Fungi</taxon>
        <taxon>Dikarya</taxon>
        <taxon>Ascomycota</taxon>
        <taxon>Pezizomycotina</taxon>
        <taxon>Dothideomycetes</taxon>
        <taxon>Dothideomycetidae</taxon>
        <taxon>Dothideales</taxon>
        <taxon>Saccotheciaceae</taxon>
        <taxon>Aureobasidium</taxon>
    </lineage>
</organism>
<dbReference type="SUPFAM" id="SSF54160">
    <property type="entry name" value="Chromo domain-like"/>
    <property type="match status" value="1"/>
</dbReference>
<feature type="compositionally biased region" description="Basic residues" evidence="3">
    <location>
        <begin position="71"/>
        <end position="86"/>
    </location>
</feature>
<feature type="region of interest" description="Disordered" evidence="3">
    <location>
        <begin position="1419"/>
        <end position="1473"/>
    </location>
</feature>
<dbReference type="InterPro" id="IPR038609">
    <property type="entry name" value="HDA1_su2/3_sf"/>
</dbReference>
<dbReference type="Proteomes" id="UP000027730">
    <property type="component" value="Unassembled WGS sequence"/>
</dbReference>
<dbReference type="GO" id="GO:0070823">
    <property type="term" value="C:HDA1 complex"/>
    <property type="evidence" value="ECO:0007669"/>
    <property type="project" value="InterPro"/>
</dbReference>
<evidence type="ECO:0000313" key="6">
    <source>
        <dbReference type="Proteomes" id="UP000027730"/>
    </source>
</evidence>
<feature type="compositionally biased region" description="Polar residues" evidence="3">
    <location>
        <begin position="109"/>
        <end position="119"/>
    </location>
</feature>
<evidence type="ECO:0000256" key="3">
    <source>
        <dbReference type="SAM" id="MobiDB-lite"/>
    </source>
</evidence>
<feature type="compositionally biased region" description="Basic and acidic residues" evidence="3">
    <location>
        <begin position="743"/>
        <end position="774"/>
    </location>
</feature>
<dbReference type="Pfam" id="PF11496">
    <property type="entry name" value="HDA2-3"/>
    <property type="match status" value="1"/>
</dbReference>
<dbReference type="InterPro" id="IPR016197">
    <property type="entry name" value="Chromo-like_dom_sf"/>
</dbReference>
<dbReference type="Gene3D" id="2.40.50.40">
    <property type="match status" value="1"/>
</dbReference>
<feature type="compositionally biased region" description="Polar residues" evidence="3">
    <location>
        <begin position="606"/>
        <end position="621"/>
    </location>
</feature>
<feature type="coiled-coil region" evidence="2">
    <location>
        <begin position="1224"/>
        <end position="1307"/>
    </location>
</feature>
<feature type="compositionally biased region" description="Basic and acidic residues" evidence="3">
    <location>
        <begin position="1419"/>
        <end position="1434"/>
    </location>
</feature>
<name>A0A074WYK1_9PEZI</name>
<dbReference type="GO" id="GO:0006338">
    <property type="term" value="P:chromatin remodeling"/>
    <property type="evidence" value="ECO:0007669"/>
    <property type="project" value="UniProtKB-ARBA"/>
</dbReference>
<dbReference type="RefSeq" id="XP_013429160.1">
    <property type="nucleotide sequence ID" value="XM_013573706.1"/>
</dbReference>
<dbReference type="Gene3D" id="3.40.50.12360">
    <property type="match status" value="1"/>
</dbReference>
<keyword evidence="6" id="KW-1185">Reference proteome</keyword>
<feature type="compositionally biased region" description="Polar residues" evidence="3">
    <location>
        <begin position="330"/>
        <end position="342"/>
    </location>
</feature>
<feature type="region of interest" description="Disordered" evidence="3">
    <location>
        <begin position="703"/>
        <end position="837"/>
    </location>
</feature>
<feature type="region of interest" description="Disordered" evidence="3">
    <location>
        <begin position="496"/>
        <end position="661"/>
    </location>
</feature>
<gene>
    <name evidence="5" type="ORF">M436DRAFT_62283</name>
</gene>
<feature type="compositionally biased region" description="Polar residues" evidence="3">
    <location>
        <begin position="629"/>
        <end position="640"/>
    </location>
</feature>
<feature type="region of interest" description="Disordered" evidence="3">
    <location>
        <begin position="1"/>
        <end position="25"/>
    </location>
</feature>
<dbReference type="GeneID" id="25413349"/>
<dbReference type="HOGENOM" id="CLU_244234_0_0_1"/>
<dbReference type="InterPro" id="IPR000953">
    <property type="entry name" value="Chromo/chromo_shadow_dom"/>
</dbReference>
<sequence length="1473" mass="161444">MGSSKRKSRHVSEEPEENQEPYYSVRGILNENKTKYLVDWEDIGSESFRPTWEPKAYVTAEAIQEWEDKKKEKKRLAHEKNKKRKSNTAGRLSSHEPIQTDEDDEEPGSENQTPATTASGHRPSIRVKFSKKNPVVEVDSPVTRVSEPKPTETKSGNPRLSEIANAQAEDKDEVADPPAKRGPGRPKKSNAAAEGVSKEKEKVDNREGSSRPPVILELGRSTGQKRKRPVSASKAVNISSDDDSDVLLRAKCRRNAVPESSEEAQHVQEAKPTAALKKRGRPRRPSPKTPVGASGTEEDCAMEIDESELYEDPAAAQLQREVRSARKQSPGRQQLSRQSPGRQPSLEFDDGISDFRSSQIVRGTQQEPLHLGEDTVMEEPADSQSIVDAAAASSLSAKNSPFEPSGSTFENITINSSSGVHTISNLPHRRFGPDAVICDSQSYLDGSSLHISEQRTEVQEVMDDQMQIREDASTESQIVVEHDIADKMMTQELPVPESSIAQDPKDAPQSDVAALAASEQPPLELSTRNNTSVPAEAASSSAAQGTIHQVSTRSPSPARGAARSSSNSTAPPTDPADQSTESQSHSGNQASHPAKSSSKNKDSVEAPSSSPAALNQESGQAASVHPPQVFTQQSHVDQAAQQVSFQQPPTQQRPTLDFVQSSAEEVTTSSLAFNTQIAPAFAFAPVSLPSSPVLSLPSNLPNTIGDSAPSPLKTMSDLGSSSIERNSDGTPKLNPDGTPKRIKFADRIREMKATNRARRDAEAREEALADERAAAARAVTSTPAKPSAPFMHSPKPASAVPARLMSPAITDREDRSPSTVPPVENIPEETPEQSTRSEHYETLMPGQGPQINTETSRPYISQDLAMHDIEVETNSNNQHLVSLEFAPLQRDHYTCAFHDSKAIVDSFTLHGILPADSTLAQQARNFMLQLHHIVNHTDLNNPDASTQSSPTSQSEWDMAVSSKFRFIKSLLDAAKRHNLHIALLVDPGRLAAVLQGFLQGINIMYNVIDGQNNVVNHESTATILLNSVESVDTTSLDMDMIVAIDGSTSKDIITRTQKMLSRESLVPTISLVIPLSIEHAELYLPSTSTMSEAQRLHVLLSTATNEREKAGWESRGTDTDFERKASDIVSWILNPGEADWTLYGLQSLQLIEGGQSQSSEDELMVDNSGSNKRSLDEDNEVALAKRARVDDSLPLTINPADMHLAPGTIPTNSHVSNSVAPSQHAATLLQLSNAQAELRELTQAMEALQYNCEEQRAQMVQAQKERNEAIQREERLRTSNDDLRAKNFSLRDEVSNLKKQLEVANAALLDHTVPERVELEKSKAEAVAAVNESKDQTKRGKMLEEQLDYLRSQYQDRSNENTVLANSNADQAKQIVELQIQASGERAKLKAINNDTLIKKYEDTVKQLRTVVKEREGTMQRMSEELTRLREPRGRVGTRASSIPRSPRAGTREPVSRQGSPSVQRPHPLRKEN</sequence>
<accession>A0A074WYK1</accession>
<feature type="compositionally biased region" description="Basic and acidic residues" evidence="3">
    <location>
        <begin position="196"/>
        <end position="209"/>
    </location>
</feature>
<feature type="compositionally biased region" description="Acidic residues" evidence="3">
    <location>
        <begin position="99"/>
        <end position="108"/>
    </location>
</feature>
<dbReference type="InterPro" id="IPR021006">
    <property type="entry name" value="Hda2/3"/>
</dbReference>
<keyword evidence="2" id="KW-0175">Coiled coil</keyword>
<evidence type="ECO:0000256" key="1">
    <source>
        <dbReference type="ARBA" id="ARBA00011353"/>
    </source>
</evidence>
<feature type="compositionally biased region" description="Low complexity" evidence="3">
    <location>
        <begin position="641"/>
        <end position="652"/>
    </location>
</feature>
<proteinExistence type="predicted"/>
<feature type="compositionally biased region" description="Polar residues" evidence="3">
    <location>
        <begin position="576"/>
        <end position="597"/>
    </location>
</feature>
<dbReference type="OrthoDB" id="3647690at2759"/>
<reference evidence="5 6" key="1">
    <citation type="journal article" date="2014" name="BMC Genomics">
        <title>Genome sequencing of four Aureobasidium pullulans varieties: biotechnological potential, stress tolerance, and description of new species.</title>
        <authorList>
            <person name="Gostin Ar C."/>
            <person name="Ohm R.A."/>
            <person name="Kogej T."/>
            <person name="Sonjak S."/>
            <person name="Turk M."/>
            <person name="Zajc J."/>
            <person name="Zalar P."/>
            <person name="Grube M."/>
            <person name="Sun H."/>
            <person name="Han J."/>
            <person name="Sharma A."/>
            <person name="Chiniquy J."/>
            <person name="Ngan C.Y."/>
            <person name="Lipzen A."/>
            <person name="Barry K."/>
            <person name="Grigoriev I.V."/>
            <person name="Gunde-Cimerman N."/>
        </authorList>
    </citation>
    <scope>NUCLEOTIDE SEQUENCE [LARGE SCALE GENOMIC DNA]</scope>
    <source>
        <strain evidence="5 6">CBS 147.97</strain>
    </source>
</reference>
<feature type="compositionally biased region" description="Low complexity" evidence="3">
    <location>
        <begin position="551"/>
        <end position="570"/>
    </location>
</feature>
<comment type="subunit">
    <text evidence="1">Component of the NuA4 histone acetyltransferase complex.</text>
</comment>
<dbReference type="STRING" id="1043004.A0A074WYK1"/>
<evidence type="ECO:0000256" key="2">
    <source>
        <dbReference type="SAM" id="Coils"/>
    </source>
</evidence>
<feature type="region of interest" description="Disordered" evidence="3">
    <location>
        <begin position="68"/>
        <end position="384"/>
    </location>
</feature>
<feature type="compositionally biased region" description="Acidic residues" evidence="3">
    <location>
        <begin position="296"/>
        <end position="311"/>
    </location>
</feature>